<evidence type="ECO:0000313" key="4">
    <source>
        <dbReference type="Proteomes" id="UP000019132"/>
    </source>
</evidence>
<evidence type="ECO:0000259" key="2">
    <source>
        <dbReference type="Pfam" id="PF08240"/>
    </source>
</evidence>
<accession>K3WJC6</accession>
<dbReference type="OMA" id="KPFRMGF"/>
<dbReference type="eggNOG" id="KOG1198">
    <property type="taxonomic scope" value="Eukaryota"/>
</dbReference>
<dbReference type="STRING" id="431595.K3WJC6"/>
<dbReference type="VEuPathDB" id="FungiDB:PYU1_G005057"/>
<dbReference type="PANTHER" id="PTHR44573:SF1">
    <property type="entry name" value="NADPH-DEPENDENT ALKENAL_ONE OXIDOREDUCTASE, CHLOROPLASTIC"/>
    <property type="match status" value="1"/>
</dbReference>
<dbReference type="AlphaFoldDB" id="K3WJC6"/>
<reference evidence="4" key="1">
    <citation type="journal article" date="2010" name="Genome Biol.">
        <title>Genome sequence of the necrotrophic plant pathogen Pythium ultimum reveals original pathogenicity mechanisms and effector repertoire.</title>
        <authorList>
            <person name="Levesque C.A."/>
            <person name="Brouwer H."/>
            <person name="Cano L."/>
            <person name="Hamilton J.P."/>
            <person name="Holt C."/>
            <person name="Huitema E."/>
            <person name="Raffaele S."/>
            <person name="Robideau G.P."/>
            <person name="Thines M."/>
            <person name="Win J."/>
            <person name="Zerillo M.M."/>
            <person name="Beakes G.W."/>
            <person name="Boore J.L."/>
            <person name="Busam D."/>
            <person name="Dumas B."/>
            <person name="Ferriera S."/>
            <person name="Fuerstenberg S.I."/>
            <person name="Gachon C.M."/>
            <person name="Gaulin E."/>
            <person name="Govers F."/>
            <person name="Grenville-Briggs L."/>
            <person name="Horner N."/>
            <person name="Hostetler J."/>
            <person name="Jiang R.H."/>
            <person name="Johnson J."/>
            <person name="Krajaejun T."/>
            <person name="Lin H."/>
            <person name="Meijer H.J."/>
            <person name="Moore B."/>
            <person name="Morris P."/>
            <person name="Phuntmart V."/>
            <person name="Puiu D."/>
            <person name="Shetty J."/>
            <person name="Stajich J.E."/>
            <person name="Tripathy S."/>
            <person name="Wawra S."/>
            <person name="van West P."/>
            <person name="Whitty B.R."/>
            <person name="Coutinho P.M."/>
            <person name="Henrissat B."/>
            <person name="Martin F."/>
            <person name="Thomas P.D."/>
            <person name="Tyler B.M."/>
            <person name="De Vries R.P."/>
            <person name="Kamoun S."/>
            <person name="Yandell M."/>
            <person name="Tisserat N."/>
            <person name="Buell C.R."/>
        </authorList>
    </citation>
    <scope>NUCLEOTIDE SEQUENCE</scope>
    <source>
        <strain evidence="4">DAOM:BR144</strain>
    </source>
</reference>
<dbReference type="HOGENOM" id="CLU_026673_21_3_1"/>
<keyword evidence="4" id="KW-1185">Reference proteome</keyword>
<dbReference type="SUPFAM" id="SSF50129">
    <property type="entry name" value="GroES-like"/>
    <property type="match status" value="1"/>
</dbReference>
<dbReference type="EMBL" id="GL376564">
    <property type="status" value="NOT_ANNOTATED_CDS"/>
    <property type="molecule type" value="Genomic_DNA"/>
</dbReference>
<dbReference type="InParanoid" id="K3WJC6"/>
<dbReference type="InterPro" id="IPR011032">
    <property type="entry name" value="GroES-like_sf"/>
</dbReference>
<keyword evidence="1" id="KW-0560">Oxidoreductase</keyword>
<dbReference type="Proteomes" id="UP000019132">
    <property type="component" value="Unassembled WGS sequence"/>
</dbReference>
<dbReference type="InterPro" id="IPR013154">
    <property type="entry name" value="ADH-like_N"/>
</dbReference>
<organism evidence="3 4">
    <name type="scientific">Globisporangium ultimum (strain ATCC 200006 / CBS 805.95 / DAOM BR144)</name>
    <name type="common">Pythium ultimum</name>
    <dbReference type="NCBI Taxonomy" id="431595"/>
    <lineage>
        <taxon>Eukaryota</taxon>
        <taxon>Sar</taxon>
        <taxon>Stramenopiles</taxon>
        <taxon>Oomycota</taxon>
        <taxon>Peronosporomycetes</taxon>
        <taxon>Pythiales</taxon>
        <taxon>Pythiaceae</taxon>
        <taxon>Globisporangium</taxon>
    </lineage>
</organism>
<dbReference type="Gene3D" id="3.90.180.10">
    <property type="entry name" value="Medium-chain alcohol dehydrogenases, catalytic domain"/>
    <property type="match status" value="1"/>
</dbReference>
<feature type="domain" description="Alcohol dehydrogenase-like N-terminal" evidence="2">
    <location>
        <begin position="39"/>
        <end position="128"/>
    </location>
</feature>
<sequence>MVAITNVGTFKAHVFENFGDVFVEIKLRTDVQHSGLAAHRVHIKVHAAALNPFDYKLVEQSQLFILEPPSVDKPFRMGFDMAGTLVQVGADVKGLMVGDAVFGVALLGQSGSFAEYVGVDATLVAPKPANLAFTPTEAK</sequence>
<proteinExistence type="predicted"/>
<protein>
    <recommendedName>
        <fullName evidence="2">Alcohol dehydrogenase-like N-terminal domain-containing protein</fullName>
    </recommendedName>
</protein>
<dbReference type="EnsemblProtists" id="PYU1_T005068">
    <property type="protein sequence ID" value="PYU1_T005068"/>
    <property type="gene ID" value="PYU1_G005057"/>
</dbReference>
<dbReference type="Pfam" id="PF08240">
    <property type="entry name" value="ADH_N"/>
    <property type="match status" value="1"/>
</dbReference>
<dbReference type="InterPro" id="IPR044626">
    <property type="entry name" value="AOR-like"/>
</dbReference>
<dbReference type="PANTHER" id="PTHR44573">
    <property type="entry name" value="NADPH-DEPENDENT ALKENAL/ONE OXIDOREDUCTASE, CHLOROPLASTIC"/>
    <property type="match status" value="1"/>
</dbReference>
<name>K3WJC6_GLOUD</name>
<evidence type="ECO:0000313" key="3">
    <source>
        <dbReference type="EnsemblProtists" id="PYU1_T005068"/>
    </source>
</evidence>
<reference evidence="4" key="2">
    <citation type="submission" date="2010-04" db="EMBL/GenBank/DDBJ databases">
        <authorList>
            <person name="Buell R."/>
            <person name="Hamilton J."/>
            <person name="Hostetler J."/>
        </authorList>
    </citation>
    <scope>NUCLEOTIDE SEQUENCE [LARGE SCALE GENOMIC DNA]</scope>
    <source>
        <strain evidence="4">DAOM:BR144</strain>
    </source>
</reference>
<dbReference type="GO" id="GO:0016628">
    <property type="term" value="F:oxidoreductase activity, acting on the CH-CH group of donors, NAD or NADP as acceptor"/>
    <property type="evidence" value="ECO:0007669"/>
    <property type="project" value="InterPro"/>
</dbReference>
<reference evidence="3" key="3">
    <citation type="submission" date="2015-02" db="UniProtKB">
        <authorList>
            <consortium name="EnsemblProtists"/>
        </authorList>
    </citation>
    <scope>IDENTIFICATION</scope>
    <source>
        <strain evidence="3">DAOM BR144</strain>
    </source>
</reference>
<evidence type="ECO:0000256" key="1">
    <source>
        <dbReference type="ARBA" id="ARBA00023002"/>
    </source>
</evidence>